<keyword evidence="8" id="KW-1185">Reference proteome</keyword>
<comment type="subcellular location">
    <subcellularLocation>
        <location evidence="1">Mitochondrion inner membrane</location>
        <topology evidence="1">Multi-pass membrane protein</topology>
    </subcellularLocation>
</comment>
<protein>
    <submittedName>
        <fullName evidence="7">Uncharacterized protein</fullName>
    </submittedName>
</protein>
<dbReference type="GO" id="GO:0006120">
    <property type="term" value="P:mitochondrial electron transport, NADH to ubiquinone"/>
    <property type="evidence" value="ECO:0007669"/>
    <property type="project" value="InterPro"/>
</dbReference>
<dbReference type="GO" id="GO:0045271">
    <property type="term" value="C:respiratory chain complex I"/>
    <property type="evidence" value="ECO:0007669"/>
    <property type="project" value="InterPro"/>
</dbReference>
<dbReference type="VEuPathDB" id="FungiDB:SPPG_05527"/>
<evidence type="ECO:0000313" key="8">
    <source>
        <dbReference type="Proteomes" id="UP000053201"/>
    </source>
</evidence>
<dbReference type="AlphaFoldDB" id="A0A0L0HDS4"/>
<evidence type="ECO:0000256" key="2">
    <source>
        <dbReference type="ARBA" id="ARBA00022692"/>
    </source>
</evidence>
<dbReference type="InterPro" id="IPR039205">
    <property type="entry name" value="NDUFA11"/>
</dbReference>
<evidence type="ECO:0000256" key="5">
    <source>
        <dbReference type="ARBA" id="ARBA00023128"/>
    </source>
</evidence>
<dbReference type="GO" id="GO:0005743">
    <property type="term" value="C:mitochondrial inner membrane"/>
    <property type="evidence" value="ECO:0007669"/>
    <property type="project" value="UniProtKB-SubCell"/>
</dbReference>
<proteinExistence type="predicted"/>
<keyword evidence="6" id="KW-0472">Membrane</keyword>
<dbReference type="OrthoDB" id="1913277at2759"/>
<dbReference type="EMBL" id="KQ257458">
    <property type="protein sequence ID" value="KNC99272.1"/>
    <property type="molecule type" value="Genomic_DNA"/>
</dbReference>
<organism evidence="7 8">
    <name type="scientific">Spizellomyces punctatus (strain DAOM BR117)</name>
    <dbReference type="NCBI Taxonomy" id="645134"/>
    <lineage>
        <taxon>Eukaryota</taxon>
        <taxon>Fungi</taxon>
        <taxon>Fungi incertae sedis</taxon>
        <taxon>Chytridiomycota</taxon>
        <taxon>Chytridiomycota incertae sedis</taxon>
        <taxon>Chytridiomycetes</taxon>
        <taxon>Spizellomycetales</taxon>
        <taxon>Spizellomycetaceae</taxon>
        <taxon>Spizellomyces</taxon>
    </lineage>
</organism>
<dbReference type="RefSeq" id="XP_016607312.1">
    <property type="nucleotide sequence ID" value="XM_016753734.1"/>
</dbReference>
<keyword evidence="4" id="KW-1133">Transmembrane helix</keyword>
<dbReference type="Proteomes" id="UP000053201">
    <property type="component" value="Unassembled WGS sequence"/>
</dbReference>
<keyword evidence="2" id="KW-0812">Transmembrane</keyword>
<gene>
    <name evidence="7" type="ORF">SPPG_05527</name>
</gene>
<dbReference type="InParanoid" id="A0A0L0HDS4"/>
<evidence type="ECO:0000256" key="1">
    <source>
        <dbReference type="ARBA" id="ARBA00004448"/>
    </source>
</evidence>
<keyword evidence="3" id="KW-0999">Mitochondrion inner membrane</keyword>
<name>A0A0L0HDS4_SPIPD</name>
<dbReference type="STRING" id="645134.A0A0L0HDS4"/>
<dbReference type="PANTHER" id="PTHR21382">
    <property type="entry name" value="NADH-UBIQUINONE OXIDOREDUCTASE SUBUNIT"/>
    <property type="match status" value="1"/>
</dbReference>
<sequence length="180" mass="19344">MSWIPISSKSVFENHILDASCGAEAFKAGGVGAVAGALGGSAFGWWVAMPGQQILKEAASSSLFFAAAGAAFYGTKCTVAQIRHRDDMWNAPAGALVAGVMLGLRSGKMSRVVAHGALLPVVVAFTEWAAFTSSETKDLSYEQKQQKRDEGFFQWPKRDPFAERWAEIKKREEEKGAPSA</sequence>
<dbReference type="GeneID" id="27688892"/>
<reference evidence="7 8" key="1">
    <citation type="submission" date="2009-08" db="EMBL/GenBank/DDBJ databases">
        <title>The Genome Sequence of Spizellomyces punctatus strain DAOM BR117.</title>
        <authorList>
            <consortium name="The Broad Institute Genome Sequencing Platform"/>
            <person name="Russ C."/>
            <person name="Cuomo C."/>
            <person name="Shea T."/>
            <person name="Young S.K."/>
            <person name="Zeng Q."/>
            <person name="Koehrsen M."/>
            <person name="Haas B."/>
            <person name="Borodovsky M."/>
            <person name="Guigo R."/>
            <person name="Alvarado L."/>
            <person name="Berlin A."/>
            <person name="Bochicchio J."/>
            <person name="Borenstein D."/>
            <person name="Chapman S."/>
            <person name="Chen Z."/>
            <person name="Engels R."/>
            <person name="Freedman E."/>
            <person name="Gellesch M."/>
            <person name="Goldberg J."/>
            <person name="Griggs A."/>
            <person name="Gujja S."/>
            <person name="Heiman D."/>
            <person name="Hepburn T."/>
            <person name="Howarth C."/>
            <person name="Jen D."/>
            <person name="Larson L."/>
            <person name="Lewis B."/>
            <person name="Mehta T."/>
            <person name="Park D."/>
            <person name="Pearson M."/>
            <person name="Roberts A."/>
            <person name="Saif S."/>
            <person name="Shenoy N."/>
            <person name="Sisk P."/>
            <person name="Stolte C."/>
            <person name="Sykes S."/>
            <person name="Thomson T."/>
            <person name="Walk T."/>
            <person name="White J."/>
            <person name="Yandava C."/>
            <person name="Burger G."/>
            <person name="Gray M.W."/>
            <person name="Holland P.W.H."/>
            <person name="King N."/>
            <person name="Lang F.B.F."/>
            <person name="Roger A.J."/>
            <person name="Ruiz-Trillo I."/>
            <person name="Lander E."/>
            <person name="Nusbaum C."/>
        </authorList>
    </citation>
    <scope>NUCLEOTIDE SEQUENCE [LARGE SCALE GENOMIC DNA]</scope>
    <source>
        <strain evidence="7 8">DAOM BR117</strain>
    </source>
</reference>
<evidence type="ECO:0000256" key="3">
    <source>
        <dbReference type="ARBA" id="ARBA00022792"/>
    </source>
</evidence>
<accession>A0A0L0HDS4</accession>
<evidence type="ECO:0000256" key="4">
    <source>
        <dbReference type="ARBA" id="ARBA00022989"/>
    </source>
</evidence>
<evidence type="ECO:0000313" key="7">
    <source>
        <dbReference type="EMBL" id="KNC99272.1"/>
    </source>
</evidence>
<dbReference type="PANTHER" id="PTHR21382:SF1">
    <property type="entry name" value="NADH DEHYDROGENASE [UBIQUINONE] 1 ALPHA SUBCOMPLEX SUBUNIT 11"/>
    <property type="match status" value="1"/>
</dbReference>
<keyword evidence="5" id="KW-0496">Mitochondrion</keyword>
<evidence type="ECO:0000256" key="6">
    <source>
        <dbReference type="ARBA" id="ARBA00023136"/>
    </source>
</evidence>